<dbReference type="EMBL" id="BCTA01000003">
    <property type="protein sequence ID" value="GAT07316.1"/>
    <property type="molecule type" value="Genomic_DNA"/>
</dbReference>
<dbReference type="EMBL" id="JACKTI010000056">
    <property type="protein sequence ID" value="MCV7025786.1"/>
    <property type="molecule type" value="Genomic_DNA"/>
</dbReference>
<dbReference type="Pfam" id="PF06259">
    <property type="entry name" value="Abhydrolase_8"/>
    <property type="match status" value="1"/>
</dbReference>
<dbReference type="InterPro" id="IPR010427">
    <property type="entry name" value="DUF1023"/>
</dbReference>
<dbReference type="Proteomes" id="UP000069773">
    <property type="component" value="Unassembled WGS sequence"/>
</dbReference>
<name>A0AAW5SQQ4_MYCNV</name>
<reference evidence="3" key="3">
    <citation type="journal article" date="2022" name="BMC Genomics">
        <title>Comparative genome analysis of mycobacteria focusing on tRNA and non-coding RNA.</title>
        <authorList>
            <person name="Behra P.R.K."/>
            <person name="Pettersson B.M.F."/>
            <person name="Ramesh M."/>
            <person name="Das S."/>
            <person name="Dasgupta S."/>
            <person name="Kirsebom L.A."/>
        </authorList>
    </citation>
    <scope>NUCLEOTIDE SEQUENCE</scope>
    <source>
        <strain evidence="3">DSM 44203</strain>
    </source>
</reference>
<evidence type="ECO:0000313" key="3">
    <source>
        <dbReference type="EMBL" id="MCV7025786.1"/>
    </source>
</evidence>
<keyword evidence="4" id="KW-1185">Reference proteome</keyword>
<sequence length="604" mass="64379">MTLTLADVERWDAGAVREVSSALAKRGASAEEVRSGLTKLPMVGTWQGSGGDAARASLDKLSAYLAGHGLEMARLSSATGEAADEIERIKAGLQRLKDDAQRLGFAIDTSTGEVTPLHPDMVGDPIYALQQADLEVRVTELLTAAETADSDLARAITTAGEAPADQPPIPDPLSTPLPDDPEQFHDFWQRLTPEQKDLLYRRDHTIGNRDGMPAVDRDYFNRLALADELKQAQSAQTTADTLRNEHPDWAAGQNIPPPNKPGAIFDERLRYEAWQRRYDAARAGADALPDLAAVDRAIEEPGRKLLLLDTKSGEMVHAAVAIGDPDTADKVAVTAPGLNTTVRDSLVGMTEEAVNLQRETYRQLSLSPGHELDSVSTIAWIGYDTPQIPGFDDTGASLTGAWDVSHGQLAQAGARDLAGFYDGLTASHEGVPAQLTAIGHSYGSLTTGLALQEPGDHGVTDAIFYGSPGIMATTPGELQLPDGHVFTMQAPDDPIRHVFDAPWLHAATPLLPEPFETLAESTLRTMELTGAGQFGPDPAANPNFTHLETGAVSVPDGSGGTFSLGAAQGHSEYPRFGDDGMPRTTNYNIAAVVAGLQDDAIRQK</sequence>
<dbReference type="AlphaFoldDB" id="A0AAW5SQQ4"/>
<reference evidence="3" key="2">
    <citation type="submission" date="2020-07" db="EMBL/GenBank/DDBJ databases">
        <authorList>
            <person name="Pettersson B.M.F."/>
            <person name="Behra P.R.K."/>
            <person name="Ramesh M."/>
            <person name="Das S."/>
            <person name="Dasgupta S."/>
            <person name="Kirsebom L.A."/>
        </authorList>
    </citation>
    <scope>NUCLEOTIDE SEQUENCE</scope>
    <source>
        <strain evidence="3">DSM 44203</strain>
    </source>
</reference>
<feature type="domain" description="DUF1023" evidence="1">
    <location>
        <begin position="314"/>
        <end position="498"/>
    </location>
</feature>
<accession>A0AAW5SQQ4</accession>
<proteinExistence type="predicted"/>
<evidence type="ECO:0000313" key="4">
    <source>
        <dbReference type="Proteomes" id="UP000069773"/>
    </source>
</evidence>
<dbReference type="RefSeq" id="WP_064414463.1">
    <property type="nucleotide sequence ID" value="NZ_BCTA01000003.1"/>
</dbReference>
<evidence type="ECO:0000259" key="1">
    <source>
        <dbReference type="Pfam" id="PF06259"/>
    </source>
</evidence>
<evidence type="ECO:0000313" key="5">
    <source>
        <dbReference type="Proteomes" id="UP001207528"/>
    </source>
</evidence>
<dbReference type="InterPro" id="IPR029058">
    <property type="entry name" value="AB_hydrolase_fold"/>
</dbReference>
<comment type="caution">
    <text evidence="3">The sequence shown here is derived from an EMBL/GenBank/DDBJ whole genome shotgun (WGS) entry which is preliminary data.</text>
</comment>
<evidence type="ECO:0000313" key="2">
    <source>
        <dbReference type="EMBL" id="GAT07316.1"/>
    </source>
</evidence>
<gene>
    <name evidence="3" type="ORF">H7I77_20935</name>
    <name evidence="2" type="ORF">RMCN_0449</name>
</gene>
<organism evidence="3 5">
    <name type="scientific">Mycolicibacterium novocastrense</name>
    <name type="common">Mycobacterium novocastrense</name>
    <dbReference type="NCBI Taxonomy" id="59813"/>
    <lineage>
        <taxon>Bacteria</taxon>
        <taxon>Bacillati</taxon>
        <taxon>Actinomycetota</taxon>
        <taxon>Actinomycetes</taxon>
        <taxon>Mycobacteriales</taxon>
        <taxon>Mycobacteriaceae</taxon>
        <taxon>Mycolicibacterium</taxon>
    </lineage>
</organism>
<dbReference type="Proteomes" id="UP001207528">
    <property type="component" value="Unassembled WGS sequence"/>
</dbReference>
<reference evidence="2 4" key="1">
    <citation type="journal article" date="2016" name="Genome Announc.">
        <title>Draft Genome Sequences of Five Rapidly Growing Mycobacterium Species, M. thermoresistibile, M. fortuitum subsp. acetamidolyticum, M. canariasense, M. brisbanense, and M. novocastrense.</title>
        <authorList>
            <person name="Katahira K."/>
            <person name="Ogura Y."/>
            <person name="Gotoh Y."/>
            <person name="Hayashi T."/>
        </authorList>
    </citation>
    <scope>NUCLEOTIDE SEQUENCE [LARGE SCALE GENOMIC DNA]</scope>
    <source>
        <strain evidence="2 4">JCM18114</strain>
    </source>
</reference>
<protein>
    <recommendedName>
        <fullName evidence="1">DUF1023 domain-containing protein</fullName>
    </recommendedName>
</protein>
<dbReference type="SUPFAM" id="SSF53474">
    <property type="entry name" value="alpha/beta-Hydrolases"/>
    <property type="match status" value="1"/>
</dbReference>